<accession>A0AA88VH13</accession>
<name>A0AA88VH13_9ASTE</name>
<gene>
    <name evidence="1" type="ORF">RJ639_014530</name>
</gene>
<keyword evidence="2" id="KW-1185">Reference proteome</keyword>
<dbReference type="AlphaFoldDB" id="A0AA88VH13"/>
<comment type="caution">
    <text evidence="1">The sequence shown here is derived from an EMBL/GenBank/DDBJ whole genome shotgun (WGS) entry which is preliminary data.</text>
</comment>
<proteinExistence type="predicted"/>
<feature type="non-terminal residue" evidence="1">
    <location>
        <position position="1"/>
    </location>
</feature>
<dbReference type="Proteomes" id="UP001188597">
    <property type="component" value="Unassembled WGS sequence"/>
</dbReference>
<evidence type="ECO:0000313" key="1">
    <source>
        <dbReference type="EMBL" id="KAK3008786.1"/>
    </source>
</evidence>
<dbReference type="EMBL" id="JAVXUP010001719">
    <property type="protein sequence ID" value="KAK3008786.1"/>
    <property type="molecule type" value="Genomic_DNA"/>
</dbReference>
<protein>
    <recommendedName>
        <fullName evidence="3">LRR receptor-like serine/threonine-protein kinase</fullName>
    </recommendedName>
</protein>
<organism evidence="1 2">
    <name type="scientific">Escallonia herrerae</name>
    <dbReference type="NCBI Taxonomy" id="1293975"/>
    <lineage>
        <taxon>Eukaryota</taxon>
        <taxon>Viridiplantae</taxon>
        <taxon>Streptophyta</taxon>
        <taxon>Embryophyta</taxon>
        <taxon>Tracheophyta</taxon>
        <taxon>Spermatophyta</taxon>
        <taxon>Magnoliopsida</taxon>
        <taxon>eudicotyledons</taxon>
        <taxon>Gunneridae</taxon>
        <taxon>Pentapetalae</taxon>
        <taxon>asterids</taxon>
        <taxon>campanulids</taxon>
        <taxon>Escalloniales</taxon>
        <taxon>Escalloniaceae</taxon>
        <taxon>Escallonia</taxon>
    </lineage>
</organism>
<sequence>KINTTPCGLRQETLAYKWLYRKLPTSTTHRVSIPNSSIFHSFESFLKHSYMHEKEMCFPQLIVAAVAVVLIGTLASEAASLPPDEAEALNRSAIALGKTGWNFSVDPCSTGQNSPWITGPGVNLTCDCTFNNNSVCHIVSIIPLVARDQLKQQFGLSWLEA</sequence>
<reference evidence="1" key="1">
    <citation type="submission" date="2022-12" db="EMBL/GenBank/DDBJ databases">
        <title>Draft genome assemblies for two species of Escallonia (Escalloniales).</title>
        <authorList>
            <person name="Chanderbali A."/>
            <person name="Dervinis C."/>
            <person name="Anghel I."/>
            <person name="Soltis D."/>
            <person name="Soltis P."/>
            <person name="Zapata F."/>
        </authorList>
    </citation>
    <scope>NUCLEOTIDE SEQUENCE</scope>
    <source>
        <strain evidence="1">UCBG64.0493</strain>
        <tissue evidence="1">Leaf</tissue>
    </source>
</reference>
<evidence type="ECO:0008006" key="3">
    <source>
        <dbReference type="Google" id="ProtNLM"/>
    </source>
</evidence>
<evidence type="ECO:0000313" key="2">
    <source>
        <dbReference type="Proteomes" id="UP001188597"/>
    </source>
</evidence>